<keyword evidence="2" id="KW-0479">Metal-binding</keyword>
<dbReference type="GO" id="GO:0003824">
    <property type="term" value="F:catalytic activity"/>
    <property type="evidence" value="ECO:0007669"/>
    <property type="project" value="InterPro"/>
</dbReference>
<evidence type="ECO:0000256" key="1">
    <source>
        <dbReference type="ARBA" id="ARBA00022691"/>
    </source>
</evidence>
<dbReference type="OrthoDB" id="9782387at2"/>
<evidence type="ECO:0000259" key="5">
    <source>
        <dbReference type="PROSITE" id="PS51918"/>
    </source>
</evidence>
<dbReference type="NCBIfam" id="TIGR04085">
    <property type="entry name" value="rSAM_more_4Fe4S"/>
    <property type="match status" value="1"/>
</dbReference>
<evidence type="ECO:0000313" key="7">
    <source>
        <dbReference type="Proteomes" id="UP000199558"/>
    </source>
</evidence>
<dbReference type="STRING" id="946078.GA0070622_0645"/>
<dbReference type="RefSeq" id="WP_091568252.1">
    <property type="nucleotide sequence ID" value="NZ_FLRH01000003.1"/>
</dbReference>
<protein>
    <submittedName>
        <fullName evidence="6">Radical SAM additional 4Fe4S-binding SPASM domain-containing protein</fullName>
    </submittedName>
</protein>
<dbReference type="GO" id="GO:0051536">
    <property type="term" value="F:iron-sulfur cluster binding"/>
    <property type="evidence" value="ECO:0007669"/>
    <property type="project" value="UniProtKB-KW"/>
</dbReference>
<dbReference type="PROSITE" id="PS51918">
    <property type="entry name" value="RADICAL_SAM"/>
    <property type="match status" value="1"/>
</dbReference>
<dbReference type="PANTHER" id="PTHR11228:SF7">
    <property type="entry name" value="PQQA PEPTIDE CYCLASE"/>
    <property type="match status" value="1"/>
</dbReference>
<dbReference type="InterPro" id="IPR050377">
    <property type="entry name" value="Radical_SAM_PqqE_MftC-like"/>
</dbReference>
<keyword evidence="3" id="KW-0408">Iron</keyword>
<dbReference type="InterPro" id="IPR006638">
    <property type="entry name" value="Elp3/MiaA/NifB-like_rSAM"/>
</dbReference>
<dbReference type="InterPro" id="IPR023885">
    <property type="entry name" value="4Fe4S-binding_SPASM_dom"/>
</dbReference>
<dbReference type="Pfam" id="PF04055">
    <property type="entry name" value="Radical_SAM"/>
    <property type="match status" value="1"/>
</dbReference>
<sequence>MTDATVGTNPSLLPWNRPKPPVLLGQINPKEHFDRAVGPIEHEDLEECPATIRNIGWTLGNDCPYRCTHCYSMSAREKGMNFSTEIVDRIVDQLVSIGVETVNLGGNEPLFTNGPNPKDTLLPYIIDRLVDSGILVGLTTSGITALHLERDHNKQWLRLNDLDVSFDSPFEDEHNANRGAKIYKQAIRSLELAQQYGLDHTLIMCGMNWNFTRRHLERMVELAIQYDAHIRINPIKPVEAAHMESLLSAEQYYEGFAYLMSQCSPVDLGEPPIAAVTNYQNAKGCPCGRTSFRIHSITPDGRIPVSPCVYLHDYKFGDLRVDSLADIVQSPQFKSFRRRNANPEAIPGCAGCEMLQQCRGGCAGRSYLHHAHETNERSLFVRDPYCPKEIQPTQEFPQRPQVPTDKRLVHMDYLCTWIGKPQRVQAAG</sequence>
<organism evidence="6 7">
    <name type="scientific">Micromonospora sediminicola</name>
    <dbReference type="NCBI Taxonomy" id="946078"/>
    <lineage>
        <taxon>Bacteria</taxon>
        <taxon>Bacillati</taxon>
        <taxon>Actinomycetota</taxon>
        <taxon>Actinomycetes</taxon>
        <taxon>Micromonosporales</taxon>
        <taxon>Micromonosporaceae</taxon>
        <taxon>Micromonospora</taxon>
    </lineage>
</organism>
<dbReference type="Pfam" id="PF13186">
    <property type="entry name" value="SPASM"/>
    <property type="match status" value="1"/>
</dbReference>
<proteinExistence type="predicted"/>
<evidence type="ECO:0000313" key="6">
    <source>
        <dbReference type="EMBL" id="SBT63687.1"/>
    </source>
</evidence>
<name>A0A1A9B447_9ACTN</name>
<dbReference type="InterPro" id="IPR013785">
    <property type="entry name" value="Aldolase_TIM"/>
</dbReference>
<dbReference type="SFLD" id="SFLDG01067">
    <property type="entry name" value="SPASM/twitch_domain_containing"/>
    <property type="match status" value="1"/>
</dbReference>
<accession>A0A1A9B447</accession>
<dbReference type="CDD" id="cd01335">
    <property type="entry name" value="Radical_SAM"/>
    <property type="match status" value="1"/>
</dbReference>
<dbReference type="Proteomes" id="UP000199558">
    <property type="component" value="Unassembled WGS sequence"/>
</dbReference>
<evidence type="ECO:0000256" key="3">
    <source>
        <dbReference type="ARBA" id="ARBA00023004"/>
    </source>
</evidence>
<keyword evidence="1" id="KW-0949">S-adenosyl-L-methionine</keyword>
<dbReference type="SMART" id="SM00729">
    <property type="entry name" value="Elp3"/>
    <property type="match status" value="1"/>
</dbReference>
<reference evidence="7" key="1">
    <citation type="submission" date="2016-06" db="EMBL/GenBank/DDBJ databases">
        <authorList>
            <person name="Varghese N."/>
            <person name="Submissions Spin"/>
        </authorList>
    </citation>
    <scope>NUCLEOTIDE SEQUENCE [LARGE SCALE GENOMIC DNA]</scope>
    <source>
        <strain evidence="7">DSM 45794</strain>
    </source>
</reference>
<dbReference type="PANTHER" id="PTHR11228">
    <property type="entry name" value="RADICAL SAM DOMAIN PROTEIN"/>
    <property type="match status" value="1"/>
</dbReference>
<feature type="domain" description="Radical SAM core" evidence="5">
    <location>
        <begin position="47"/>
        <end position="271"/>
    </location>
</feature>
<dbReference type="EMBL" id="FLRH01000003">
    <property type="protein sequence ID" value="SBT63687.1"/>
    <property type="molecule type" value="Genomic_DNA"/>
</dbReference>
<evidence type="ECO:0000256" key="2">
    <source>
        <dbReference type="ARBA" id="ARBA00022723"/>
    </source>
</evidence>
<dbReference type="InterPro" id="IPR058240">
    <property type="entry name" value="rSAM_sf"/>
</dbReference>
<keyword evidence="7" id="KW-1185">Reference proteome</keyword>
<dbReference type="GO" id="GO:0046872">
    <property type="term" value="F:metal ion binding"/>
    <property type="evidence" value="ECO:0007669"/>
    <property type="project" value="UniProtKB-KW"/>
</dbReference>
<dbReference type="SUPFAM" id="SSF102114">
    <property type="entry name" value="Radical SAM enzymes"/>
    <property type="match status" value="1"/>
</dbReference>
<dbReference type="AlphaFoldDB" id="A0A1A9B447"/>
<dbReference type="SFLD" id="SFLDS00029">
    <property type="entry name" value="Radical_SAM"/>
    <property type="match status" value="1"/>
</dbReference>
<gene>
    <name evidence="6" type="ORF">GA0070622_0645</name>
</gene>
<keyword evidence="4" id="KW-0411">Iron-sulfur</keyword>
<evidence type="ECO:0000256" key="4">
    <source>
        <dbReference type="ARBA" id="ARBA00023014"/>
    </source>
</evidence>
<dbReference type="Gene3D" id="3.20.20.70">
    <property type="entry name" value="Aldolase class I"/>
    <property type="match status" value="1"/>
</dbReference>
<dbReference type="InterPro" id="IPR007197">
    <property type="entry name" value="rSAM"/>
</dbReference>